<gene>
    <name evidence="2" type="ORF">AWB78_08365</name>
</gene>
<evidence type="ECO:0000313" key="3">
    <source>
        <dbReference type="Proteomes" id="UP000071859"/>
    </source>
</evidence>
<feature type="region of interest" description="Disordered" evidence="1">
    <location>
        <begin position="40"/>
        <end position="118"/>
    </location>
</feature>
<keyword evidence="3" id="KW-1185">Reference proteome</keyword>
<comment type="caution">
    <text evidence="2">The sequence shown here is derived from an EMBL/GenBank/DDBJ whole genome shotgun (WGS) entry which is preliminary data.</text>
</comment>
<feature type="compositionally biased region" description="Basic and acidic residues" evidence="1">
    <location>
        <begin position="43"/>
        <end position="52"/>
    </location>
</feature>
<protein>
    <submittedName>
        <fullName evidence="2">Uncharacterized protein</fullName>
    </submittedName>
</protein>
<proteinExistence type="predicted"/>
<dbReference type="EMBL" id="FCOX02000155">
    <property type="protein sequence ID" value="SAL07005.1"/>
    <property type="molecule type" value="Genomic_DNA"/>
</dbReference>
<dbReference type="Proteomes" id="UP000071859">
    <property type="component" value="Unassembled WGS sequence"/>
</dbReference>
<dbReference type="AlphaFoldDB" id="A0A158EJH3"/>
<accession>A0A158EJH3</accession>
<name>A0A158EJH3_9BURK</name>
<organism evidence="2 3">
    <name type="scientific">Caballeronia calidae</name>
    <dbReference type="NCBI Taxonomy" id="1777139"/>
    <lineage>
        <taxon>Bacteria</taxon>
        <taxon>Pseudomonadati</taxon>
        <taxon>Pseudomonadota</taxon>
        <taxon>Betaproteobacteria</taxon>
        <taxon>Burkholderiales</taxon>
        <taxon>Burkholderiaceae</taxon>
        <taxon>Caballeronia</taxon>
    </lineage>
</organism>
<sequence length="655" mass="74130">MTPVLHRRKLLQTGRVHIAFMKIASSFREIVDALRSINPVEGNEPKKREPLLERIPGLQGPRSPQSTEKKIIFAPPKNNNHPIATDKDAKAPHKTQSVIPASSSVTMPPRRRGLSFDSTEDVQAVEKFADLCKKGSAPELSGLLKRYLAGENITHFERILAENEKSMLQIAVDSGNAQNVELLAETCLFNPQKIKVPSDASERIKKIIGENKKKYNSIVGQILRAISYTSGSDPSDPNVIAPSGKRCCDEILGGLKKFLPSNLRAALTDKPDANASELICSVFSKNMLDFQYINNLGKPEGKLGDYINEEQHCNNLKQMFKKLRFDFVDNLFDLPKEKYAEVVASFSRLQTDEKETILKRLMTDSCKLIPDELKVALLYEYDAPFSTLNDSIDARDCLSGHDSIIAKMFFDSLDEPKRRPPYDESCSAKFSTLLEMFQISSGDADEIFRAMLVPISSTDLNRCIASIERSTIPDFLKRLLYGKLSDRVNFCCKPGLLGHPNVLGSLLIGKERGKEKFFDWSFDFSRESVQEFSTVLRGIDGIKHLAVKELLLAFPAKIERAFRFAYKSGDIDYLTNLVGLLKICYPAVKELGRENQKMIYQMIHDAQKGYLFNKIHSPFNTDDYRRLNSSNPNLMRKIRGLKYSFEFDEEHQDVW</sequence>
<feature type="compositionally biased region" description="Polar residues" evidence="1">
    <location>
        <begin position="94"/>
        <end position="106"/>
    </location>
</feature>
<evidence type="ECO:0000313" key="2">
    <source>
        <dbReference type="EMBL" id="SAL07005.1"/>
    </source>
</evidence>
<reference evidence="2" key="1">
    <citation type="submission" date="2016-01" db="EMBL/GenBank/DDBJ databases">
        <authorList>
            <person name="Peeters C."/>
        </authorList>
    </citation>
    <scope>NUCLEOTIDE SEQUENCE</scope>
    <source>
        <strain evidence="2">LMG 29321</strain>
    </source>
</reference>
<evidence type="ECO:0000256" key="1">
    <source>
        <dbReference type="SAM" id="MobiDB-lite"/>
    </source>
</evidence>